<evidence type="ECO:0000313" key="5">
    <source>
        <dbReference type="EMBL" id="SFL95280.1"/>
    </source>
</evidence>
<sequence length="286" mass="30938">MARRRTSTFDDLVIILSRLPWWVSLGIGFFAWLILNPIANSPVVVPADVKPGDMSSVMLSQLWHTSAMIGRYLIPLVCLFGVIGSIAGRQRRKTLLKDVKAATQPGKTIDGLSWQQFEQLIGEAFRGQGYSVTETGGSGPDGGVDLILRKSGEKSLVQCKHWRSLRVGVPVVREFFGAMAAEGAAGGFVVTSGQFTDAAKTFAAGRNIQLIDGIRLKQWLAQHRATPPEPKPAEPDQPAHQPIPENPTCPVCSSMMIKRLAKRGANAGNAFWGCSKYPGCRGVVNA</sequence>
<dbReference type="InterPro" id="IPR052906">
    <property type="entry name" value="Type_IV_Methyl-Rstrct_Enzyme"/>
</dbReference>
<keyword evidence="6" id="KW-1185">Reference proteome</keyword>
<dbReference type="EMBL" id="FOGN01000002">
    <property type="protein sequence ID" value="SER84911.1"/>
    <property type="molecule type" value="Genomic_DNA"/>
</dbReference>
<evidence type="ECO:0000256" key="1">
    <source>
        <dbReference type="SAM" id="MobiDB-lite"/>
    </source>
</evidence>
<feature type="transmembrane region" description="Helical" evidence="2">
    <location>
        <begin position="12"/>
        <end position="35"/>
    </location>
</feature>
<keyword evidence="2" id="KW-0812">Transmembrane</keyword>
<evidence type="ECO:0000313" key="4">
    <source>
        <dbReference type="EMBL" id="SER84911.1"/>
    </source>
</evidence>
<dbReference type="GO" id="GO:0015666">
    <property type="term" value="F:restriction endodeoxyribonuclease activity"/>
    <property type="evidence" value="ECO:0007669"/>
    <property type="project" value="TreeGrafter"/>
</dbReference>
<dbReference type="GO" id="GO:0003677">
    <property type="term" value="F:DNA binding"/>
    <property type="evidence" value="ECO:0007669"/>
    <property type="project" value="InterPro"/>
</dbReference>
<dbReference type="AlphaFoldDB" id="A0A1H9SIX7"/>
<gene>
    <name evidence="5" type="ORF">SAMN04487855_1757</name>
    <name evidence="4" type="ORF">SAMN05216589_1556</name>
</gene>
<feature type="domain" description="Restriction endonuclease type IV Mrr" evidence="3">
    <location>
        <begin position="110"/>
        <end position="220"/>
    </location>
</feature>
<dbReference type="Proteomes" id="UP000186904">
    <property type="component" value="Unassembled WGS sequence"/>
</dbReference>
<keyword evidence="2" id="KW-1133">Transmembrane helix</keyword>
<evidence type="ECO:0000313" key="6">
    <source>
        <dbReference type="Proteomes" id="UP000186599"/>
    </source>
</evidence>
<dbReference type="OrthoDB" id="5782056at2"/>
<dbReference type="STRING" id="653930.SAMN05216589_1556"/>
<dbReference type="InterPro" id="IPR011335">
    <property type="entry name" value="Restrct_endonuc-II-like"/>
</dbReference>
<dbReference type="EMBL" id="FOUA01000002">
    <property type="protein sequence ID" value="SFL95280.1"/>
    <property type="molecule type" value="Genomic_DNA"/>
</dbReference>
<dbReference type="Pfam" id="PF04471">
    <property type="entry name" value="Mrr_cat"/>
    <property type="match status" value="1"/>
</dbReference>
<protein>
    <submittedName>
        <fullName evidence="4">Restriction system protein</fullName>
    </submittedName>
</protein>
<feature type="transmembrane region" description="Helical" evidence="2">
    <location>
        <begin position="69"/>
        <end position="87"/>
    </location>
</feature>
<dbReference type="PANTHER" id="PTHR30015">
    <property type="entry name" value="MRR RESTRICTION SYSTEM PROTEIN"/>
    <property type="match status" value="1"/>
</dbReference>
<keyword evidence="2" id="KW-0472">Membrane</keyword>
<dbReference type="RefSeq" id="WP_074778920.1">
    <property type="nucleotide sequence ID" value="NZ_FOGN01000002.1"/>
</dbReference>
<dbReference type="InterPro" id="IPR007560">
    <property type="entry name" value="Restrct_endonuc_IV_Mrr"/>
</dbReference>
<dbReference type="Gene3D" id="3.40.1350.10">
    <property type="match status" value="1"/>
</dbReference>
<dbReference type="SUPFAM" id="SSF52980">
    <property type="entry name" value="Restriction endonuclease-like"/>
    <property type="match status" value="1"/>
</dbReference>
<reference evidence="6 7" key="1">
    <citation type="submission" date="2016-10" db="EMBL/GenBank/DDBJ databases">
        <authorList>
            <person name="de Groot N.N."/>
        </authorList>
    </citation>
    <scope>NUCLEOTIDE SEQUENCE [LARGE SCALE GENOMIC DNA]</scope>
    <source>
        <strain evidence="5 6">CGMCC 1.9095</strain>
        <strain evidence="4 7">DSM 22558</strain>
    </source>
</reference>
<dbReference type="PANTHER" id="PTHR30015:SF7">
    <property type="entry name" value="TYPE IV METHYL-DIRECTED RESTRICTION ENZYME ECOKMRR"/>
    <property type="match status" value="1"/>
</dbReference>
<dbReference type="GO" id="GO:0009307">
    <property type="term" value="P:DNA restriction-modification system"/>
    <property type="evidence" value="ECO:0007669"/>
    <property type="project" value="InterPro"/>
</dbReference>
<accession>A0A1H9SIX7</accession>
<evidence type="ECO:0000313" key="7">
    <source>
        <dbReference type="Proteomes" id="UP000186904"/>
    </source>
</evidence>
<organism evidence="4 7">
    <name type="scientific">Halopseudomonas bauzanensis</name>
    <dbReference type="NCBI Taxonomy" id="653930"/>
    <lineage>
        <taxon>Bacteria</taxon>
        <taxon>Pseudomonadati</taxon>
        <taxon>Pseudomonadota</taxon>
        <taxon>Gammaproteobacteria</taxon>
        <taxon>Pseudomonadales</taxon>
        <taxon>Pseudomonadaceae</taxon>
        <taxon>Halopseudomonas</taxon>
    </lineage>
</organism>
<dbReference type="InterPro" id="IPR011856">
    <property type="entry name" value="tRNA_endonuc-like_dom_sf"/>
</dbReference>
<evidence type="ECO:0000256" key="2">
    <source>
        <dbReference type="SAM" id="Phobius"/>
    </source>
</evidence>
<feature type="region of interest" description="Disordered" evidence="1">
    <location>
        <begin position="223"/>
        <end position="245"/>
    </location>
</feature>
<dbReference type="Gene3D" id="3.30.65.10">
    <property type="entry name" value="Bacterial Topoisomerase I, domain 1"/>
    <property type="match status" value="1"/>
</dbReference>
<evidence type="ECO:0000259" key="3">
    <source>
        <dbReference type="Pfam" id="PF04471"/>
    </source>
</evidence>
<dbReference type="Proteomes" id="UP000186599">
    <property type="component" value="Unassembled WGS sequence"/>
</dbReference>
<name>A0A1H9SIX7_9GAMM</name>
<dbReference type="SUPFAM" id="SSF57783">
    <property type="entry name" value="Zinc beta-ribbon"/>
    <property type="match status" value="1"/>
</dbReference>
<proteinExistence type="predicted"/>